<feature type="domain" description="Helicase C-terminal" evidence="7">
    <location>
        <begin position="276"/>
        <end position="375"/>
    </location>
</feature>
<dbReference type="GO" id="GO:0005737">
    <property type="term" value="C:cytoplasm"/>
    <property type="evidence" value="ECO:0007669"/>
    <property type="project" value="TreeGrafter"/>
</dbReference>
<comment type="catalytic activity">
    <reaction evidence="4">
        <text>Couples ATP hydrolysis with the unwinding of duplex DNA by translocating in the 3'-5' direction.</text>
        <dbReference type="EC" id="5.6.2.4"/>
    </reaction>
</comment>
<keyword evidence="2" id="KW-0547">Nucleotide-binding</keyword>
<evidence type="ECO:0000313" key="9">
    <source>
        <dbReference type="Proteomes" id="UP000053820"/>
    </source>
</evidence>
<dbReference type="OrthoDB" id="10261556at2759"/>
<proteinExistence type="inferred from homology"/>
<protein>
    <recommendedName>
        <fullName evidence="5">DNA 3'-5' helicase</fullName>
        <ecNumber evidence="5">5.6.2.4</ecNumber>
    </recommendedName>
</protein>
<dbReference type="InterPro" id="IPR027417">
    <property type="entry name" value="P-loop_NTPase"/>
</dbReference>
<dbReference type="Pfam" id="PF00271">
    <property type="entry name" value="Helicase_C"/>
    <property type="match status" value="1"/>
</dbReference>
<dbReference type="PROSITE" id="PS51194">
    <property type="entry name" value="HELICASE_CTER"/>
    <property type="match status" value="1"/>
</dbReference>
<keyword evidence="9" id="KW-1185">Reference proteome</keyword>
<dbReference type="GO" id="GO:0043138">
    <property type="term" value="F:3'-5' DNA helicase activity"/>
    <property type="evidence" value="ECO:0007669"/>
    <property type="project" value="UniProtKB-EC"/>
</dbReference>
<accession>A0A0C2PR47</accession>
<dbReference type="Pfam" id="PF00270">
    <property type="entry name" value="DEAD"/>
    <property type="match status" value="1"/>
</dbReference>
<evidence type="ECO:0000256" key="1">
    <source>
        <dbReference type="ARBA" id="ARBA00005446"/>
    </source>
</evidence>
<dbReference type="Proteomes" id="UP000053820">
    <property type="component" value="Unassembled WGS sequence"/>
</dbReference>
<evidence type="ECO:0000256" key="2">
    <source>
        <dbReference type="ARBA" id="ARBA00022741"/>
    </source>
</evidence>
<dbReference type="GO" id="GO:0005694">
    <property type="term" value="C:chromosome"/>
    <property type="evidence" value="ECO:0007669"/>
    <property type="project" value="TreeGrafter"/>
</dbReference>
<name>A0A0C2PR47_9AGAM</name>
<dbReference type="PANTHER" id="PTHR13710">
    <property type="entry name" value="DNA HELICASE RECQ FAMILY MEMBER"/>
    <property type="match status" value="1"/>
</dbReference>
<dbReference type="GO" id="GO:0000724">
    <property type="term" value="P:double-strand break repair via homologous recombination"/>
    <property type="evidence" value="ECO:0007669"/>
    <property type="project" value="TreeGrafter"/>
</dbReference>
<evidence type="ECO:0000313" key="8">
    <source>
        <dbReference type="EMBL" id="KIJ57528.1"/>
    </source>
</evidence>
<dbReference type="GO" id="GO:0003676">
    <property type="term" value="F:nucleic acid binding"/>
    <property type="evidence" value="ECO:0007669"/>
    <property type="project" value="InterPro"/>
</dbReference>
<evidence type="ECO:0000256" key="3">
    <source>
        <dbReference type="ARBA" id="ARBA00022840"/>
    </source>
</evidence>
<dbReference type="GO" id="GO:0005524">
    <property type="term" value="F:ATP binding"/>
    <property type="evidence" value="ECO:0007669"/>
    <property type="project" value="UniProtKB-KW"/>
</dbReference>
<feature type="non-terminal residue" evidence="8">
    <location>
        <position position="375"/>
    </location>
</feature>
<evidence type="ECO:0000256" key="4">
    <source>
        <dbReference type="ARBA" id="ARBA00034617"/>
    </source>
</evidence>
<evidence type="ECO:0000256" key="5">
    <source>
        <dbReference type="ARBA" id="ARBA00034808"/>
    </source>
</evidence>
<sequence>MDPSVVIQSILNLPLDTLDHVARETIPDRLPFDYLASLAGQDKIDILRACLIIYFLTSTTIVPRVFQLQASIAILNGHDTIITAGTGRGKTLCLLIPMLLRPKSISITISPLKRLQTTQVLECQKYGIRTIAINEDTPNDLALWESIKQGEYQHLIVSPEQLGMYKGHLPRLARLIREDKQFSRKISRVHVDEAHNIYTAGLSHHGEDAFRPAYGRLGNFRILLPKGTPFQALSATLPPHILSAIKRHLEIEVSTNRSNITYATIPLIESLRNFRNLDCLIPNGLSPSAKIPKTLVFHDCKQDATDAASYIDKRLPLPLQNRGVVKHYHSDMSAEYLLQTYEDFSSPDGTCRILHATAGASTGLDIPGVEVVIQY</sequence>
<dbReference type="InterPro" id="IPR011545">
    <property type="entry name" value="DEAD/DEAH_box_helicase_dom"/>
</dbReference>
<dbReference type="PANTHER" id="PTHR13710:SF154">
    <property type="entry name" value="RECQ HELICASE, PUTATIVE (AFU_ORTHOLOGUE AFUA_6G14720)-RELATED"/>
    <property type="match status" value="1"/>
</dbReference>
<comment type="similarity">
    <text evidence="1">Belongs to the helicase family. RecQ subfamily.</text>
</comment>
<reference evidence="8 9" key="1">
    <citation type="submission" date="2014-04" db="EMBL/GenBank/DDBJ databases">
        <title>Evolutionary Origins and Diversification of the Mycorrhizal Mutualists.</title>
        <authorList>
            <consortium name="DOE Joint Genome Institute"/>
            <consortium name="Mycorrhizal Genomics Consortium"/>
            <person name="Kohler A."/>
            <person name="Kuo A."/>
            <person name="Nagy L.G."/>
            <person name="Floudas D."/>
            <person name="Copeland A."/>
            <person name="Barry K.W."/>
            <person name="Cichocki N."/>
            <person name="Veneault-Fourrey C."/>
            <person name="LaButti K."/>
            <person name="Lindquist E.A."/>
            <person name="Lipzen A."/>
            <person name="Lundell T."/>
            <person name="Morin E."/>
            <person name="Murat C."/>
            <person name="Riley R."/>
            <person name="Ohm R."/>
            <person name="Sun H."/>
            <person name="Tunlid A."/>
            <person name="Henrissat B."/>
            <person name="Grigoriev I.V."/>
            <person name="Hibbett D.S."/>
            <person name="Martin F."/>
        </authorList>
    </citation>
    <scope>NUCLEOTIDE SEQUENCE [LARGE SCALE GENOMIC DNA]</scope>
    <source>
        <strain evidence="8 9">MD-312</strain>
    </source>
</reference>
<dbReference type="AlphaFoldDB" id="A0A0C2PR47"/>
<gene>
    <name evidence="8" type="ORF">HYDPIDRAFT_171650</name>
</gene>
<organism evidence="8 9">
    <name type="scientific">Hydnomerulius pinastri MD-312</name>
    <dbReference type="NCBI Taxonomy" id="994086"/>
    <lineage>
        <taxon>Eukaryota</taxon>
        <taxon>Fungi</taxon>
        <taxon>Dikarya</taxon>
        <taxon>Basidiomycota</taxon>
        <taxon>Agaricomycotina</taxon>
        <taxon>Agaricomycetes</taxon>
        <taxon>Agaricomycetidae</taxon>
        <taxon>Boletales</taxon>
        <taxon>Boletales incertae sedis</taxon>
        <taxon>Leucogyrophana</taxon>
    </lineage>
</organism>
<dbReference type="SUPFAM" id="SSF52540">
    <property type="entry name" value="P-loop containing nucleoside triphosphate hydrolases"/>
    <property type="match status" value="1"/>
</dbReference>
<evidence type="ECO:0000259" key="7">
    <source>
        <dbReference type="PROSITE" id="PS51194"/>
    </source>
</evidence>
<dbReference type="HOGENOM" id="CLU_001103_19_6_1"/>
<keyword evidence="3" id="KW-0067">ATP-binding</keyword>
<dbReference type="GO" id="GO:0009378">
    <property type="term" value="F:four-way junction helicase activity"/>
    <property type="evidence" value="ECO:0007669"/>
    <property type="project" value="TreeGrafter"/>
</dbReference>
<dbReference type="EMBL" id="KN840297">
    <property type="protein sequence ID" value="KIJ57528.1"/>
    <property type="molecule type" value="Genomic_DNA"/>
</dbReference>
<dbReference type="InterPro" id="IPR001650">
    <property type="entry name" value="Helicase_C-like"/>
</dbReference>
<dbReference type="EC" id="5.6.2.4" evidence="5"/>
<feature type="domain" description="Helicase ATP-binding" evidence="6">
    <location>
        <begin position="71"/>
        <end position="255"/>
    </location>
</feature>
<evidence type="ECO:0000259" key="6">
    <source>
        <dbReference type="PROSITE" id="PS51192"/>
    </source>
</evidence>
<dbReference type="Gene3D" id="3.40.50.300">
    <property type="entry name" value="P-loop containing nucleotide triphosphate hydrolases"/>
    <property type="match status" value="2"/>
</dbReference>
<dbReference type="InterPro" id="IPR014001">
    <property type="entry name" value="Helicase_ATP-bd"/>
</dbReference>
<dbReference type="SMART" id="SM00487">
    <property type="entry name" value="DEXDc"/>
    <property type="match status" value="1"/>
</dbReference>
<dbReference type="PROSITE" id="PS51192">
    <property type="entry name" value="HELICASE_ATP_BIND_1"/>
    <property type="match status" value="1"/>
</dbReference>